<keyword evidence="4" id="KW-1185">Reference proteome</keyword>
<organism evidence="3 4">
    <name type="scientific">Pseudomonas triticicola</name>
    <dbReference type="NCBI Taxonomy" id="2842345"/>
    <lineage>
        <taxon>Bacteria</taxon>
        <taxon>Pseudomonadati</taxon>
        <taxon>Pseudomonadota</taxon>
        <taxon>Gammaproteobacteria</taxon>
        <taxon>Pseudomonadales</taxon>
        <taxon>Pseudomonadaceae</taxon>
        <taxon>Pseudomonas</taxon>
    </lineage>
</organism>
<feature type="compositionally biased region" description="Polar residues" evidence="1">
    <location>
        <begin position="1602"/>
        <end position="1613"/>
    </location>
</feature>
<evidence type="ECO:0000256" key="1">
    <source>
        <dbReference type="SAM" id="MobiDB-lite"/>
    </source>
</evidence>
<name>A0ABS6RP24_9PSED</name>
<dbReference type="EMBL" id="JAHSTX010000001">
    <property type="protein sequence ID" value="MBV4547873.1"/>
    <property type="molecule type" value="Genomic_DNA"/>
</dbReference>
<gene>
    <name evidence="3" type="ORF">KVG85_17380</name>
</gene>
<feature type="domain" description="DUF4329" evidence="2">
    <location>
        <begin position="45"/>
        <end position="161"/>
    </location>
</feature>
<evidence type="ECO:0000313" key="4">
    <source>
        <dbReference type="Proteomes" id="UP001048763"/>
    </source>
</evidence>
<proteinExistence type="predicted"/>
<dbReference type="Proteomes" id="UP001048763">
    <property type="component" value="Unassembled WGS sequence"/>
</dbReference>
<feature type="region of interest" description="Disordered" evidence="1">
    <location>
        <begin position="1602"/>
        <end position="1622"/>
    </location>
</feature>
<sequence length="1622" mass="179961">MSHVSGRSGRTASSPATFKLPPLSPAFLTEEDAAYWVHTRIPLNPDKEYGSVILLRPDGKLLATSPIAGQATGFDFGTIVQTDVLGGMLHPLGYRCVASVHSHPPIHAEFRNGNRRQDETLLRLFMSFYSGGDFIGDVSARDFFRSAYLSGPDGSLLKYVSSGSPEERDYFLWQQSGGPSGHPAGAYDVMAVINKLATVGELKVIVSNADWGYSVGRVPADWKAGASFSTGVVTELPLMTRVCVNAERAVLAALKSRGAQTTGLILKKLTGKEYVATHARPAGLAAWDPERIFPVDAQGQLQLPKGYLLEGFYFASRPDPAQFPSAQPWLYENFFTPREIALAIEANARSQHLAQAGRALSLYMRAQDHAMLKYRFSGDSIEAALSVTQSDGTVSDNGVQARLLAGTLEPRAFVSMLVLAGTLEVVRGSALWAHLGPVDLQWQPFANFPWPRLSGAFLYADDAVRHAHELAGMRRDKPYAGYVFQRSDKRFVVTEPLPGDIDTLGQGRLYPMDNQGRPVFPDDHALHARYVSHIALSQLLPVDTELFGWTYQEAVASLQMLSVAEVRQVLLDEIALYISAAPDSLVKYEVNGSAGSTELGRRLGTRQHPGALALELDSGRKRPQDFIREQAAAGRLTVLIDNQLWGYRGRVPPTWSLRTTPAPPPAPRVPVLQVPPELYPEPDRGKPILPKPTSLPQPQIPLPPLTLPLPWKRVERVAFGAFFSSADEAAQDRCLRDFRPQGEVRAYFGFILKHKNRQEYVATELVPVSDQGRNLFRLDSVFADLATEPWHALPEGFELHGNFYASQRAGDPTKSPDDWLAHYFISPDHLTASMYYGGRRPVMVSDVPAALYIAVRDGALLKYAWSKSSKLFHDASSQHTLEKIKSDLAAGVRLPTDFIHEVASSGELSVMRTGLCWDRTGLVDVTWQAYAHLERRRLGPVFQTADDAAVHARTLVPLMTDRVHGGLILETVDKRYVATLPVEVSHEDFDFTDICPEESHAAGLFPAGCRIAARYRSRVAQEVSVVLAPVQKLVYQNVFSAEVLESAFDNRGMKEQYWMTADGSLVRYTPTPRDEYLFCPDGAVIGYRPQPELLSQLLDQGDQRSFVDAKAIRQRLRDRQLKPVEWVNDLARAGRLWVVTASEIWGQPRPITQWAPYSGDFLPSADYAKALSSPVCSPLFIEADAAARHAHEFSASRDTQTFGYLLNGPEGLFVSTLPVAVQRSGLALDRVFEQGKLPSGFSLNAIYLRAALPPLGARPDDIRHFFLLPNDVQAACAWANTPQGYRPIYFCCADGALLKLHLHAFEPGTFYDQFGQVQLRPNAFLSKVEAAVDERGIASGTFRFVDYVHRMAHAGRLEVIETSEYWSRHGQVDENWQPRLTDVSSEQRWREHPAPALGPVFHHPDDAACHAHGRVAGQAVVGTGYESAILANPSSLRFVPLEPIVYLANEDNPQVRILRTATDPAVSWRDPAPRYPEGYSVMATHQLHVSGNTTLAADVDQVYANYAAPSLVHAHTHAPTEKGLHILHFYYSTPHDVLLKYTPVYSRAERDLLLTRSATFEGGRWVSRLSPGEFLSRLMVLGEFRVLIAGYYWRQTGRMNTTWRSRRQQSPTPGTVRLRDEL</sequence>
<evidence type="ECO:0000313" key="3">
    <source>
        <dbReference type="EMBL" id="MBV4547873.1"/>
    </source>
</evidence>
<accession>A0ABS6RP24</accession>
<protein>
    <submittedName>
        <fullName evidence="3">DUF4329 domain-containing protein</fullName>
    </submittedName>
</protein>
<dbReference type="Pfam" id="PF14220">
    <property type="entry name" value="DUF4329"/>
    <property type="match status" value="1"/>
</dbReference>
<reference evidence="3" key="1">
    <citation type="submission" date="2021-06" db="EMBL/GenBank/DDBJ databases">
        <title>Updating the genus Pseudomonas: Description of 43 new species and partition of the Pseudomonas putida group.</title>
        <authorList>
            <person name="Girard L."/>
            <person name="Lood C."/>
            <person name="Vandamme P."/>
            <person name="Rokni-Zadeh H."/>
            <person name="Van Noort V."/>
            <person name="Hofte M."/>
            <person name="Lavigne R."/>
            <person name="De Mot R."/>
        </authorList>
    </citation>
    <scope>NUCLEOTIDE SEQUENCE</scope>
    <source>
        <strain evidence="3">SWRI88</strain>
    </source>
</reference>
<comment type="caution">
    <text evidence="3">The sequence shown here is derived from an EMBL/GenBank/DDBJ whole genome shotgun (WGS) entry which is preliminary data.</text>
</comment>
<evidence type="ECO:0000259" key="2">
    <source>
        <dbReference type="Pfam" id="PF14220"/>
    </source>
</evidence>
<dbReference type="InterPro" id="IPR025479">
    <property type="entry name" value="DUF4329"/>
</dbReference>
<dbReference type="RefSeq" id="WP_217864478.1">
    <property type="nucleotide sequence ID" value="NZ_JAHSTX010000001.1"/>
</dbReference>